<name>A0AAD2PVZ8_9STRA</name>
<feature type="region of interest" description="Disordered" evidence="1">
    <location>
        <begin position="1"/>
        <end position="33"/>
    </location>
</feature>
<dbReference type="Proteomes" id="UP001295423">
    <property type="component" value="Unassembled WGS sequence"/>
</dbReference>
<organism evidence="2 3">
    <name type="scientific">Cylindrotheca closterium</name>
    <dbReference type="NCBI Taxonomy" id="2856"/>
    <lineage>
        <taxon>Eukaryota</taxon>
        <taxon>Sar</taxon>
        <taxon>Stramenopiles</taxon>
        <taxon>Ochrophyta</taxon>
        <taxon>Bacillariophyta</taxon>
        <taxon>Bacillariophyceae</taxon>
        <taxon>Bacillariophycidae</taxon>
        <taxon>Bacillariales</taxon>
        <taxon>Bacillariaceae</taxon>
        <taxon>Cylindrotheca</taxon>
    </lineage>
</organism>
<evidence type="ECO:0000256" key="1">
    <source>
        <dbReference type="SAM" id="MobiDB-lite"/>
    </source>
</evidence>
<reference evidence="2" key="1">
    <citation type="submission" date="2023-08" db="EMBL/GenBank/DDBJ databases">
        <authorList>
            <person name="Audoor S."/>
            <person name="Bilcke G."/>
        </authorList>
    </citation>
    <scope>NUCLEOTIDE SEQUENCE</scope>
</reference>
<feature type="compositionally biased region" description="Acidic residues" evidence="1">
    <location>
        <begin position="24"/>
        <end position="33"/>
    </location>
</feature>
<evidence type="ECO:0000313" key="2">
    <source>
        <dbReference type="EMBL" id="CAJ1958366.1"/>
    </source>
</evidence>
<dbReference type="EMBL" id="CAKOGP040001974">
    <property type="protein sequence ID" value="CAJ1958366.1"/>
    <property type="molecule type" value="Genomic_DNA"/>
</dbReference>
<gene>
    <name evidence="2" type="ORF">CYCCA115_LOCUS17151</name>
</gene>
<evidence type="ECO:0000313" key="3">
    <source>
        <dbReference type="Proteomes" id="UP001295423"/>
    </source>
</evidence>
<dbReference type="InterPro" id="IPR036847">
    <property type="entry name" value="RimP_C_sf"/>
</dbReference>
<proteinExistence type="predicted"/>
<dbReference type="AlphaFoldDB" id="A0AAD2PVZ8"/>
<keyword evidence="3" id="KW-1185">Reference proteome</keyword>
<accession>A0AAD2PVZ8</accession>
<comment type="caution">
    <text evidence="2">The sequence shown here is derived from an EMBL/GenBank/DDBJ whole genome shotgun (WGS) entry which is preliminary data.</text>
</comment>
<dbReference type="SUPFAM" id="SSF74942">
    <property type="entry name" value="YhbC-like, C-terminal domain"/>
    <property type="match status" value="1"/>
</dbReference>
<protein>
    <submittedName>
        <fullName evidence="2">Uncharacterized protein</fullName>
    </submittedName>
</protein>
<sequence>MNQSRLYAGRSRSRVTDPAGPTPVEEEEEVEEISLEDVEEFKYDPNNHPIPHQPWRRGITAGCEDPIDASWRIRAEALIEKSIEMTGGKLIGVTWFLAHLLITIDDDFSEVPRDLLKTSGPVINVVEPENPIFRDPADPVPEDIWADEEIEMPSNDEVMEAAEDLKSKMYARPEEGEEPLDLDEEDIPTFQSAETREDKALRVAEEASERINDLEYQIDIEALRINTPAISSIAGAIIEALETEEKELRILERHEIVLCSPGAPDVLETQKEFDSHRGRDVAVETVDPWDSNRTLRGKLLDRNSMDILINQKGRMVTIPQNFVKCVRLPNEKGKHEGIEDSKEG</sequence>